<dbReference type="Pfam" id="PF00668">
    <property type="entry name" value="Condensation"/>
    <property type="match status" value="2"/>
</dbReference>
<dbReference type="FunFam" id="2.30.38.10:FF:000001">
    <property type="entry name" value="Non-ribosomal peptide synthetase PvdI"/>
    <property type="match status" value="2"/>
</dbReference>
<dbReference type="EMBL" id="BSSD01000001">
    <property type="protein sequence ID" value="GLW89939.1"/>
    <property type="molecule type" value="Genomic_DNA"/>
</dbReference>
<dbReference type="PROSITE" id="PS00455">
    <property type="entry name" value="AMP_BINDING"/>
    <property type="match status" value="2"/>
</dbReference>
<keyword evidence="3" id="KW-0597">Phosphoprotein</keyword>
<evidence type="ECO:0000256" key="1">
    <source>
        <dbReference type="ARBA" id="ARBA00001957"/>
    </source>
</evidence>
<dbReference type="GO" id="GO:0043041">
    <property type="term" value="P:amino acid activation for nonribosomal peptide biosynthetic process"/>
    <property type="evidence" value="ECO:0007669"/>
    <property type="project" value="TreeGrafter"/>
</dbReference>
<dbReference type="Pfam" id="PF13193">
    <property type="entry name" value="AMP-binding_C"/>
    <property type="match status" value="2"/>
</dbReference>
<comment type="caution">
    <text evidence="5">The sequence shown here is derived from an EMBL/GenBank/DDBJ whole genome shotgun (WGS) entry which is preliminary data.</text>
</comment>
<accession>A0A9W6QJW2</accession>
<evidence type="ECO:0000259" key="4">
    <source>
        <dbReference type="PROSITE" id="PS50075"/>
    </source>
</evidence>
<dbReference type="InterPro" id="IPR001242">
    <property type="entry name" value="Condensation_dom"/>
</dbReference>
<dbReference type="InterPro" id="IPR000873">
    <property type="entry name" value="AMP-dep_synth/lig_dom"/>
</dbReference>
<dbReference type="GO" id="GO:0031177">
    <property type="term" value="F:phosphopantetheine binding"/>
    <property type="evidence" value="ECO:0007669"/>
    <property type="project" value="InterPro"/>
</dbReference>
<keyword evidence="6" id="KW-1185">Reference proteome</keyword>
<dbReference type="SUPFAM" id="SSF56801">
    <property type="entry name" value="Acetyl-CoA synthetase-like"/>
    <property type="match status" value="2"/>
</dbReference>
<dbReference type="Gene3D" id="1.10.1200.10">
    <property type="entry name" value="ACP-like"/>
    <property type="match status" value="1"/>
</dbReference>
<dbReference type="Gene3D" id="3.40.50.1820">
    <property type="entry name" value="alpha/beta hydrolase"/>
    <property type="match status" value="1"/>
</dbReference>
<dbReference type="InterPro" id="IPR020806">
    <property type="entry name" value="PKS_PP-bd"/>
</dbReference>
<protein>
    <recommendedName>
        <fullName evidence="4">Carrier domain-containing protein</fullName>
    </recommendedName>
</protein>
<evidence type="ECO:0000256" key="3">
    <source>
        <dbReference type="ARBA" id="ARBA00022553"/>
    </source>
</evidence>
<dbReference type="PANTHER" id="PTHR45527">
    <property type="entry name" value="NONRIBOSOMAL PEPTIDE SYNTHETASE"/>
    <property type="match status" value="1"/>
</dbReference>
<dbReference type="InterPro" id="IPR023213">
    <property type="entry name" value="CAT-like_dom_sf"/>
</dbReference>
<keyword evidence="2" id="KW-0596">Phosphopantetheine</keyword>
<dbReference type="GO" id="GO:0005829">
    <property type="term" value="C:cytosol"/>
    <property type="evidence" value="ECO:0007669"/>
    <property type="project" value="TreeGrafter"/>
</dbReference>
<dbReference type="Pfam" id="PF00501">
    <property type="entry name" value="AMP-binding"/>
    <property type="match status" value="2"/>
</dbReference>
<dbReference type="GO" id="GO:0044550">
    <property type="term" value="P:secondary metabolite biosynthetic process"/>
    <property type="evidence" value="ECO:0007669"/>
    <property type="project" value="TreeGrafter"/>
</dbReference>
<name>A0A9W6QJW2_9PSEU</name>
<organism evidence="5 6">
    <name type="scientific">Actinokineospora globicatena</name>
    <dbReference type="NCBI Taxonomy" id="103729"/>
    <lineage>
        <taxon>Bacteria</taxon>
        <taxon>Bacillati</taxon>
        <taxon>Actinomycetota</taxon>
        <taxon>Actinomycetes</taxon>
        <taxon>Pseudonocardiales</taxon>
        <taxon>Pseudonocardiaceae</taxon>
        <taxon>Actinokineospora</taxon>
    </lineage>
</organism>
<dbReference type="Proteomes" id="UP001165042">
    <property type="component" value="Unassembled WGS sequence"/>
</dbReference>
<proteinExistence type="predicted"/>
<comment type="cofactor">
    <cofactor evidence="1">
        <name>pantetheine 4'-phosphate</name>
        <dbReference type="ChEBI" id="CHEBI:47942"/>
    </cofactor>
</comment>
<dbReference type="CDD" id="cd19540">
    <property type="entry name" value="LCL_NRPS-like"/>
    <property type="match status" value="1"/>
</dbReference>
<gene>
    <name evidence="5" type="ORF">Aglo03_07550</name>
</gene>
<dbReference type="PROSITE" id="PS50075">
    <property type="entry name" value="CARRIER"/>
    <property type="match status" value="2"/>
</dbReference>
<dbReference type="GO" id="GO:0072330">
    <property type="term" value="P:monocarboxylic acid biosynthetic process"/>
    <property type="evidence" value="ECO:0007669"/>
    <property type="project" value="UniProtKB-ARBA"/>
</dbReference>
<dbReference type="RefSeq" id="WP_285607512.1">
    <property type="nucleotide sequence ID" value="NZ_BSSD01000001.1"/>
</dbReference>
<evidence type="ECO:0000313" key="6">
    <source>
        <dbReference type="Proteomes" id="UP001165042"/>
    </source>
</evidence>
<dbReference type="SUPFAM" id="SSF47336">
    <property type="entry name" value="ACP-like"/>
    <property type="match status" value="2"/>
</dbReference>
<reference evidence="5" key="1">
    <citation type="submission" date="2023-02" db="EMBL/GenBank/DDBJ databases">
        <title>Actinokineospora globicatena NBRC 15670.</title>
        <authorList>
            <person name="Ichikawa N."/>
            <person name="Sato H."/>
            <person name="Tonouchi N."/>
        </authorList>
    </citation>
    <scope>NUCLEOTIDE SEQUENCE</scope>
    <source>
        <strain evidence="5">NBRC 15670</strain>
    </source>
</reference>
<dbReference type="InterPro" id="IPR045851">
    <property type="entry name" value="AMP-bd_C_sf"/>
</dbReference>
<dbReference type="GO" id="GO:0008610">
    <property type="term" value="P:lipid biosynthetic process"/>
    <property type="evidence" value="ECO:0007669"/>
    <property type="project" value="UniProtKB-ARBA"/>
</dbReference>
<dbReference type="CDD" id="cd19543">
    <property type="entry name" value="DCL_NRPS"/>
    <property type="match status" value="1"/>
</dbReference>
<dbReference type="Gene3D" id="3.30.559.30">
    <property type="entry name" value="Nonribosomal peptide synthetase, condensation domain"/>
    <property type="match status" value="2"/>
</dbReference>
<dbReference type="GO" id="GO:0003824">
    <property type="term" value="F:catalytic activity"/>
    <property type="evidence" value="ECO:0007669"/>
    <property type="project" value="InterPro"/>
</dbReference>
<dbReference type="Gene3D" id="3.40.50.980">
    <property type="match status" value="4"/>
</dbReference>
<dbReference type="InterPro" id="IPR036736">
    <property type="entry name" value="ACP-like_sf"/>
</dbReference>
<dbReference type="Gene3D" id="3.30.300.30">
    <property type="match status" value="2"/>
</dbReference>
<dbReference type="InterPro" id="IPR025110">
    <property type="entry name" value="AMP-bd_C"/>
</dbReference>
<dbReference type="InterPro" id="IPR009081">
    <property type="entry name" value="PP-bd_ACP"/>
</dbReference>
<dbReference type="Pfam" id="PF00550">
    <property type="entry name" value="PP-binding"/>
    <property type="match status" value="2"/>
</dbReference>
<evidence type="ECO:0000313" key="5">
    <source>
        <dbReference type="EMBL" id="GLW89939.1"/>
    </source>
</evidence>
<dbReference type="InterPro" id="IPR010071">
    <property type="entry name" value="AA_adenyl_dom"/>
</dbReference>
<dbReference type="CDD" id="cd05930">
    <property type="entry name" value="A_NRPS"/>
    <property type="match status" value="2"/>
</dbReference>
<dbReference type="FunFam" id="3.40.50.980:FF:000001">
    <property type="entry name" value="Non-ribosomal peptide synthetase"/>
    <property type="match status" value="2"/>
</dbReference>
<dbReference type="PANTHER" id="PTHR45527:SF1">
    <property type="entry name" value="FATTY ACID SYNTHASE"/>
    <property type="match status" value="1"/>
</dbReference>
<dbReference type="SUPFAM" id="SSF52777">
    <property type="entry name" value="CoA-dependent acyltransferases"/>
    <property type="match status" value="4"/>
</dbReference>
<dbReference type="Gene3D" id="3.30.559.10">
    <property type="entry name" value="Chloramphenicol acetyltransferase-like domain"/>
    <property type="match status" value="2"/>
</dbReference>
<dbReference type="InterPro" id="IPR020845">
    <property type="entry name" value="AMP-binding_CS"/>
</dbReference>
<dbReference type="SMART" id="SM00823">
    <property type="entry name" value="PKS_PP"/>
    <property type="match status" value="2"/>
</dbReference>
<dbReference type="Gene3D" id="2.30.38.10">
    <property type="entry name" value="Luciferase, Domain 3"/>
    <property type="match status" value="2"/>
</dbReference>
<sequence length="2049" mass="219873">MTSTTTTEDVLPLTPVQEGLLFHARFDETGPDVYTMQLSARLDGPLDVAVLRASCAALLARHQSLRACFRQDREGRTVQVVRRQVALPWRQVDLSDLTEDDQRRRLAELADAAQGERFDLAKAPLLRFLVVRLAPESHRFIVTNHHLVVDGWSTSVLLRELFHLYSHGGDGSALPTPTPYREFYGWLASQDKAAAEQAWASALRDLPGPTLLAPPDSTRKPLVADEIVIDVPGELGDRLRAFAGSRGLTVNTVFQCAVGMVLAGATGRTGAVFGATVSGRPARLSGIESMVGLFINTVPVRVAAGLGETVAELLARVQAEQASLVAHQHLGLVDIQRVAGLSDLFDTHLVFQNVPTAEVSGLPMSDVAVRGGTNYALSLTVRTVGAAMDMEVEYRPDLLDAGYAEALARRVVRVVAALVEAPDQPVRLVDTLLPGERERLDSWHGPVASSQTLPLELFAQHVTATPDATAVMFGAERVGFAELDARADRLARLLVERGVGRDDLVALLLPRSVDLLAGVLAAWKAGAAYLPVDPTYPAERVAAMIEAAEPAAVLTLSSEDRVPDAIAVDSDATADVPLPQPPSADDLAYVLYTSGSTGKPKGVAVSHGSLANLLAHHHAETVTGSGRRVGLIQSLSFDGSWDTLAWLFAGHELHVFDDDLRRDVVGLVAYAREHAIDVLEATPGYTDELLNQGLLDGVTRPSVLYVGGEAFPPALWERLRGQDIAVHNMYGPTECTDISTVGRPVDSATPVIGRPVRNARVYVLDSTLRLVPPGMPGELYVAGPLLARGYHRAPALTAERFVADPFCAGTRMYRTGDRVRWTADGQLEYLGRVDHQVKVRGFRVEPGEVEAALLDHPAVERAVVVLREDRLVAYVTGDADSLRAFLERRLPDYLVPQAFVVLDSFPLNANGKVDRAALPEPGGTASSTPRSARQEILCGLFADVLGRDSVGVDDDFFAIGGHSLLATRLVSRTRAVFGVELSLRTLFSAPTVRALDGCLDQAGGARAPLVPAVRPERAPLSFAQSRLWFLNRLEGPSATYNVSGALRLRGLLDIDALRAAFRDLVDRHEVLRTVFAEVDGEPHQRVLDEVTLDLPVVRCPAARVSEVLRAAAATPFDLGAEEVPIRVELFETGTREHVLLVVVHHIASDGWSLAPLLADLGAAYSARATGRGPDWAPLPVGYVDYALWQTDLFGSADDPDSLLARQLAYWGQRLAGLPDVIELPVDRPRPAVATYSGDTVRFHVNADLHARLAEVARASGVTLYMVLHAAVVALLHRMGAGTDIAIGSPVAGRTDEALDDLVGFFVNTLVLRTDLSGDPTFTELLARVRETDLAAYANQDVSFERVVEHVNPARSLSRNPLFQVLLMLSNTPPAAGLLHGLAVEVEPVDTGTAKFDITLRVNESFAEDGSAGGLDWDLEFALDLFDRETASALAQRLVQVLSTVAAEPGTALGDIDVVLPAERDVAPWQVVEASGVAPLDVFGERVAATPDAVAVVFGDESATFAEVDARANRLARLLVARGVEPEGLVGLAVPRSVDAVIALLAVWKAGGGYVPIDPSYPAERVRYLLDDSRPVVVLTAGTALDGVASIGLDHPSTLAELAGYDDSPVAGVDLDAPAYVIHTSGSTGRPKGVVVTHASLANLFDHHRAEFMPAERQRVALIASLSFDASWNLVLWLLAGHELHILNDEVRRDSLALVGYVRSRAIDVLELTPTHAAQVLADGLLDGDVRPSLLFLGGEASPQKLWDDVRASGVSAYNLYGPTECTVVTAVGALADHSRPVIGSPLWNTRAYVLDDRLRPVPPGVPGELYLAGTPLGRGYHGRPALTAERFVADPFAAGTRMYRTGDLARWTRAGALEFLGRVDDQVKIRGFRVEPAEVAAVLTEHPLVSQAVVVEHSSRLIAYTVGTASPADLLAYATATLPDYLVPAAYIPIAELPLTPNGKLDRRALPAPDITPTRAPATPRQTTLCALVAEVLNLPTVGLDDNFFTLGGHSLLATRFISRVRTTLGLELSLRTLFQSPTVAALDEHLATAKPARPTLRPRPGAPR</sequence>
<evidence type="ECO:0000256" key="2">
    <source>
        <dbReference type="ARBA" id="ARBA00022450"/>
    </source>
</evidence>
<dbReference type="FunFam" id="1.10.1200.10:FF:000016">
    <property type="entry name" value="Non-ribosomal peptide synthase"/>
    <property type="match status" value="2"/>
</dbReference>
<dbReference type="NCBIfam" id="TIGR01733">
    <property type="entry name" value="AA-adenyl-dom"/>
    <property type="match status" value="2"/>
</dbReference>
<feature type="domain" description="Carrier" evidence="4">
    <location>
        <begin position="1960"/>
        <end position="2035"/>
    </location>
</feature>
<feature type="domain" description="Carrier" evidence="4">
    <location>
        <begin position="928"/>
        <end position="1003"/>
    </location>
</feature>
<dbReference type="InterPro" id="IPR029058">
    <property type="entry name" value="AB_hydrolase_fold"/>
</dbReference>